<proteinExistence type="predicted"/>
<accession>A0A1N6FUS1</accession>
<dbReference type="InterPro" id="IPR008257">
    <property type="entry name" value="Pept_M19"/>
</dbReference>
<dbReference type="GO" id="GO:0006508">
    <property type="term" value="P:proteolysis"/>
    <property type="evidence" value="ECO:0007669"/>
    <property type="project" value="InterPro"/>
</dbReference>
<dbReference type="SUPFAM" id="SSF51556">
    <property type="entry name" value="Metallo-dependent hydrolases"/>
    <property type="match status" value="1"/>
</dbReference>
<dbReference type="Pfam" id="PF01244">
    <property type="entry name" value="Peptidase_M19"/>
    <property type="match status" value="1"/>
</dbReference>
<keyword evidence="2" id="KW-1185">Reference proteome</keyword>
<organism evidence="1 2">
    <name type="scientific">Algoriphagus halophilus</name>
    <dbReference type="NCBI Taxonomy" id="226505"/>
    <lineage>
        <taxon>Bacteria</taxon>
        <taxon>Pseudomonadati</taxon>
        <taxon>Bacteroidota</taxon>
        <taxon>Cytophagia</taxon>
        <taxon>Cytophagales</taxon>
        <taxon>Cyclobacteriaceae</taxon>
        <taxon>Algoriphagus</taxon>
    </lineage>
</organism>
<dbReference type="Proteomes" id="UP000185221">
    <property type="component" value="Unassembled WGS sequence"/>
</dbReference>
<dbReference type="PANTHER" id="PTHR10443:SF12">
    <property type="entry name" value="DIPEPTIDASE"/>
    <property type="match status" value="1"/>
</dbReference>
<sequence length="339" mass="38250">MVYFVPKPKNMRLPIADLHCDMLSYLAKVPAANPYSKDDIACAIPLMKSGGVRLQVMAIYTDVNPDSMILASKQADIFLELLEKNPSDLSFANEDFLANWKSQNNIGILASIENAAGIGHETASLTEIKSQFDSILKRTQKLAYISLTHHTENRFGGGNYTDGIGLKDDGKFILDYMAGKKIPIDLSHTSDLLAEGILNHIDQEKLNIPIIASHSNFRQIWNHRRNLTDEFAKEVIHRGGIIGVNFLRAFLDNDVPERLFEHLLHGFEIGGKKSMCFGSDFFYTKNFGDPSRIPFYFPLAENSSKYPSLLDHLETDLSEQNLVRLAYENAVNFYKKLWS</sequence>
<dbReference type="STRING" id="226505.SAMN05444394_2740"/>
<dbReference type="PROSITE" id="PS51365">
    <property type="entry name" value="RENAL_DIPEPTIDASE_2"/>
    <property type="match status" value="1"/>
</dbReference>
<dbReference type="GO" id="GO:0070573">
    <property type="term" value="F:metallodipeptidase activity"/>
    <property type="evidence" value="ECO:0007669"/>
    <property type="project" value="InterPro"/>
</dbReference>
<protein>
    <submittedName>
        <fullName evidence="1">Zn-dependent dipeptidase, dipeptidase homolog</fullName>
    </submittedName>
</protein>
<evidence type="ECO:0000313" key="1">
    <source>
        <dbReference type="EMBL" id="SIN98967.1"/>
    </source>
</evidence>
<dbReference type="PANTHER" id="PTHR10443">
    <property type="entry name" value="MICROSOMAL DIPEPTIDASE"/>
    <property type="match status" value="1"/>
</dbReference>
<reference evidence="2" key="1">
    <citation type="submission" date="2016-11" db="EMBL/GenBank/DDBJ databases">
        <authorList>
            <person name="Varghese N."/>
            <person name="Submissions S."/>
        </authorList>
    </citation>
    <scope>NUCLEOTIDE SEQUENCE [LARGE SCALE GENOMIC DNA]</scope>
    <source>
        <strain evidence="2">DSM 15292</strain>
    </source>
</reference>
<evidence type="ECO:0000313" key="2">
    <source>
        <dbReference type="Proteomes" id="UP000185221"/>
    </source>
</evidence>
<dbReference type="EMBL" id="FSRC01000002">
    <property type="protein sequence ID" value="SIN98967.1"/>
    <property type="molecule type" value="Genomic_DNA"/>
</dbReference>
<name>A0A1N6FUS1_9BACT</name>
<dbReference type="AlphaFoldDB" id="A0A1N6FUS1"/>
<dbReference type="InterPro" id="IPR032466">
    <property type="entry name" value="Metal_Hydrolase"/>
</dbReference>
<gene>
    <name evidence="1" type="ORF">SAMN05444394_2740</name>
</gene>
<dbReference type="Gene3D" id="3.20.20.140">
    <property type="entry name" value="Metal-dependent hydrolases"/>
    <property type="match status" value="1"/>
</dbReference>